<name>A0A6V7H608_9HYME</name>
<dbReference type="AlphaFoldDB" id="A0A6V7H608"/>
<reference evidence="1" key="1">
    <citation type="submission" date="2020-07" db="EMBL/GenBank/DDBJ databases">
        <authorList>
            <person name="Nazaruddin N."/>
        </authorList>
    </citation>
    <scope>NUCLEOTIDE SEQUENCE</scope>
</reference>
<accession>A0A6V7H608</accession>
<proteinExistence type="predicted"/>
<evidence type="ECO:0000313" key="2">
    <source>
        <dbReference type="Proteomes" id="UP000752696"/>
    </source>
</evidence>
<comment type="caution">
    <text evidence="1">The sequence shown here is derived from an EMBL/GenBank/DDBJ whole genome shotgun (WGS) entry which is preliminary data.</text>
</comment>
<dbReference type="OrthoDB" id="6617147at2759"/>
<protein>
    <submittedName>
        <fullName evidence="1">Uncharacterized protein</fullName>
    </submittedName>
</protein>
<sequence>MKFTGIWPEERKWNRPSSYVVLIPCFMMLCFGCGPQTVNLPFIAHDLNLVVENLSMANMTTNLNVIFFTVNGVTDKLKAPNIYHYTKTHSIQHFLCLQALKLLLKCIAEDWATVETKIERETMVNVASI</sequence>
<dbReference type="EMBL" id="CAJDYZ010008302">
    <property type="protein sequence ID" value="CAD1475247.1"/>
    <property type="molecule type" value="Genomic_DNA"/>
</dbReference>
<feature type="non-terminal residue" evidence="1">
    <location>
        <position position="129"/>
    </location>
</feature>
<organism evidence="1 2">
    <name type="scientific">Heterotrigona itama</name>
    <dbReference type="NCBI Taxonomy" id="395501"/>
    <lineage>
        <taxon>Eukaryota</taxon>
        <taxon>Metazoa</taxon>
        <taxon>Ecdysozoa</taxon>
        <taxon>Arthropoda</taxon>
        <taxon>Hexapoda</taxon>
        <taxon>Insecta</taxon>
        <taxon>Pterygota</taxon>
        <taxon>Neoptera</taxon>
        <taxon>Endopterygota</taxon>
        <taxon>Hymenoptera</taxon>
        <taxon>Apocrita</taxon>
        <taxon>Aculeata</taxon>
        <taxon>Apoidea</taxon>
        <taxon>Anthophila</taxon>
        <taxon>Apidae</taxon>
        <taxon>Heterotrigona</taxon>
    </lineage>
</organism>
<gene>
    <name evidence="1" type="ORF">MHI_LOCUS535992</name>
</gene>
<keyword evidence="2" id="KW-1185">Reference proteome</keyword>
<evidence type="ECO:0000313" key="1">
    <source>
        <dbReference type="EMBL" id="CAD1475247.1"/>
    </source>
</evidence>
<dbReference type="Proteomes" id="UP000752696">
    <property type="component" value="Unassembled WGS sequence"/>
</dbReference>